<organism evidence="1 2">
    <name type="scientific">Caerostris extrusa</name>
    <name type="common">Bark spider</name>
    <name type="synonym">Caerostris bankana</name>
    <dbReference type="NCBI Taxonomy" id="172846"/>
    <lineage>
        <taxon>Eukaryota</taxon>
        <taxon>Metazoa</taxon>
        <taxon>Ecdysozoa</taxon>
        <taxon>Arthropoda</taxon>
        <taxon>Chelicerata</taxon>
        <taxon>Arachnida</taxon>
        <taxon>Araneae</taxon>
        <taxon>Araneomorphae</taxon>
        <taxon>Entelegynae</taxon>
        <taxon>Araneoidea</taxon>
        <taxon>Araneidae</taxon>
        <taxon>Caerostris</taxon>
    </lineage>
</organism>
<evidence type="ECO:0000313" key="2">
    <source>
        <dbReference type="Proteomes" id="UP001054945"/>
    </source>
</evidence>
<dbReference type="Proteomes" id="UP001054945">
    <property type="component" value="Unassembled WGS sequence"/>
</dbReference>
<name>A0AAV4SN53_CAEEX</name>
<dbReference type="EMBL" id="BPLR01009908">
    <property type="protein sequence ID" value="GIY35419.1"/>
    <property type="molecule type" value="Genomic_DNA"/>
</dbReference>
<dbReference type="AlphaFoldDB" id="A0AAV4SN53"/>
<gene>
    <name evidence="1" type="ORF">CEXT_13931</name>
</gene>
<evidence type="ECO:0000313" key="1">
    <source>
        <dbReference type="EMBL" id="GIY35419.1"/>
    </source>
</evidence>
<proteinExistence type="predicted"/>
<sequence length="104" mass="12180">MLSVRHLVVFAKRFLIGSRFSKRSQLNWIELQVILYPGEGIDKRLWRELHSVVLKQLPFSACTDCALVFGTLLLNTRPLKLSNCFPCFCHFSLFFYLWSRPGEK</sequence>
<accession>A0AAV4SN53</accession>
<keyword evidence="2" id="KW-1185">Reference proteome</keyword>
<protein>
    <submittedName>
        <fullName evidence="1">Uncharacterized protein</fullName>
    </submittedName>
</protein>
<comment type="caution">
    <text evidence="1">The sequence shown here is derived from an EMBL/GenBank/DDBJ whole genome shotgun (WGS) entry which is preliminary data.</text>
</comment>
<reference evidence="1 2" key="1">
    <citation type="submission" date="2021-06" db="EMBL/GenBank/DDBJ databases">
        <title>Caerostris extrusa draft genome.</title>
        <authorList>
            <person name="Kono N."/>
            <person name="Arakawa K."/>
        </authorList>
    </citation>
    <scope>NUCLEOTIDE SEQUENCE [LARGE SCALE GENOMIC DNA]</scope>
</reference>